<dbReference type="AlphaFoldDB" id="A0A381UPC1"/>
<keyword evidence="1" id="KW-1133">Transmembrane helix</keyword>
<reference evidence="2" key="1">
    <citation type="submission" date="2018-05" db="EMBL/GenBank/DDBJ databases">
        <authorList>
            <person name="Lanie J.A."/>
            <person name="Ng W.-L."/>
            <person name="Kazmierczak K.M."/>
            <person name="Andrzejewski T.M."/>
            <person name="Davidsen T.M."/>
            <person name="Wayne K.J."/>
            <person name="Tettelin H."/>
            <person name="Glass J.I."/>
            <person name="Rusch D."/>
            <person name="Podicherti R."/>
            <person name="Tsui H.-C.T."/>
            <person name="Winkler M.E."/>
        </authorList>
    </citation>
    <scope>NUCLEOTIDE SEQUENCE</scope>
</reference>
<evidence type="ECO:0000313" key="2">
    <source>
        <dbReference type="EMBL" id="SVA29834.1"/>
    </source>
</evidence>
<keyword evidence="1" id="KW-0472">Membrane</keyword>
<organism evidence="2">
    <name type="scientific">marine metagenome</name>
    <dbReference type="NCBI Taxonomy" id="408172"/>
    <lineage>
        <taxon>unclassified sequences</taxon>
        <taxon>metagenomes</taxon>
        <taxon>ecological metagenomes</taxon>
    </lineage>
</organism>
<feature type="transmembrane region" description="Helical" evidence="1">
    <location>
        <begin position="168"/>
        <end position="186"/>
    </location>
</feature>
<protein>
    <recommendedName>
        <fullName evidence="3">DUF4386 family protein</fullName>
    </recommendedName>
</protein>
<accession>A0A381UPC1</accession>
<feature type="transmembrane region" description="Helical" evidence="1">
    <location>
        <begin position="45"/>
        <end position="66"/>
    </location>
</feature>
<feature type="transmembrane region" description="Helical" evidence="1">
    <location>
        <begin position="7"/>
        <end position="25"/>
    </location>
</feature>
<proteinExistence type="predicted"/>
<gene>
    <name evidence="2" type="ORF">METZ01_LOCUS82688</name>
</gene>
<feature type="transmembrane region" description="Helical" evidence="1">
    <location>
        <begin position="135"/>
        <end position="156"/>
    </location>
</feature>
<feature type="transmembrane region" description="Helical" evidence="1">
    <location>
        <begin position="192"/>
        <end position="210"/>
    </location>
</feature>
<dbReference type="EMBL" id="UINC01006819">
    <property type="protein sequence ID" value="SVA29834.1"/>
    <property type="molecule type" value="Genomic_DNA"/>
</dbReference>
<name>A0A381UPC1_9ZZZZ</name>
<sequence>MDKGLTPYLLVIGPVLMFIAFMTGPDEVRGQEYIDYLKDTDMNTMIIGTILVTVGAIMMFGGWFVLTQDMMPKSNKTQRDLLMLSRVALILPITLLLLATGMDMEAHWLVTEGEDDLTVEEEEAIALQNREVSTYFWGTMPITWALGLILIGVAALMGNQKDKHSEQWVFAGPLVTGLGLISAYWIEEAWLFFMVAIIISLPIGIMMLMGKLDYLYSESD</sequence>
<evidence type="ECO:0000256" key="1">
    <source>
        <dbReference type="SAM" id="Phobius"/>
    </source>
</evidence>
<evidence type="ECO:0008006" key="3">
    <source>
        <dbReference type="Google" id="ProtNLM"/>
    </source>
</evidence>
<keyword evidence="1" id="KW-0812">Transmembrane</keyword>
<feature type="transmembrane region" description="Helical" evidence="1">
    <location>
        <begin position="87"/>
        <end position="110"/>
    </location>
</feature>